<dbReference type="RefSeq" id="WP_380587711.1">
    <property type="nucleotide sequence ID" value="NZ_JBHSQJ010000122.1"/>
</dbReference>
<dbReference type="EMBL" id="JBHSQJ010000122">
    <property type="protein sequence ID" value="MFC5910474.1"/>
    <property type="molecule type" value="Genomic_DNA"/>
</dbReference>
<evidence type="ECO:0000313" key="3">
    <source>
        <dbReference type="Proteomes" id="UP001596174"/>
    </source>
</evidence>
<gene>
    <name evidence="2" type="ORF">ACFP3V_25065</name>
</gene>
<evidence type="ECO:0000256" key="1">
    <source>
        <dbReference type="SAM" id="MobiDB-lite"/>
    </source>
</evidence>
<proteinExistence type="predicted"/>
<evidence type="ECO:0000313" key="2">
    <source>
        <dbReference type="EMBL" id="MFC5910474.1"/>
    </source>
</evidence>
<sequence>MLASRTIKDFARALVGHLHGNPLSAASVPEEFLPLLVADGHWRPDGVARGLDFLARVLEVFEEGAEFTPRGGATLECMARTAALLWGVEAYPLPRAQVKAQLRLRQHEDTIAEWPECIGDDRVVRREAARLLGQSGGRPQPPPGSRTSWPWGRGADAGNWPPLGERAELGRRLTGHFGPRHPMVLDDGTTVTFPGLADRVGRPAFDDLRLRLLRTALEPRVAAWFRDAQDTELAIWFRNNIAENWSGHDLFADHLPPLGRRMPSNAKYPAAVATAAQLLAWRISGDREAGADAVRRLVMARSRLVAVLHRADGHGEGRITWHAERLGAPAALSDQEELLLATLTLPQQRVGEVLPRRGWTPGGAFVTGSRSLELANDIRAQSQRSEKLRLIDAYLEARAGAVTGSSRDKVSLALADHSVGWDIVTLGGLDLARRLSQVVLRDQVPARWSLLSHVYRNMGVLLNKRNRWGEALTQVVNGLETLDLLSRGGLVVDQREHAAAAQQLFLAGAGVCVRRLERGLQQARQRGAGHRTFFAQACRATLWFSRRAMSELEFLDQEGQLAATRADAQQRGAISTVAWRAQTRVIRLRAMLAVRTAVDSALCGEGDLLQESEAQGPMVPVEPLAHGAASVAELAEIVSLYRDLQHLRELPPSSAPDVIPLAVWLAFLNGARLPVEDSPGRLFVEHAPLFGRKDHEAGLSDVELRPRLAYVHRWSEHSAQDLRLLSWLPLNGPVAAMLSARSGDLYRTFRSEHANYSKEYSHD</sequence>
<organism evidence="2 3">
    <name type="scientific">Streptacidiphilus monticola</name>
    <dbReference type="NCBI Taxonomy" id="2161674"/>
    <lineage>
        <taxon>Bacteria</taxon>
        <taxon>Bacillati</taxon>
        <taxon>Actinomycetota</taxon>
        <taxon>Actinomycetes</taxon>
        <taxon>Kitasatosporales</taxon>
        <taxon>Streptomycetaceae</taxon>
        <taxon>Streptacidiphilus</taxon>
    </lineage>
</organism>
<protein>
    <submittedName>
        <fullName evidence="2">Uncharacterized protein</fullName>
    </submittedName>
</protein>
<feature type="region of interest" description="Disordered" evidence="1">
    <location>
        <begin position="132"/>
        <end position="165"/>
    </location>
</feature>
<comment type="caution">
    <text evidence="2">The sequence shown here is derived from an EMBL/GenBank/DDBJ whole genome shotgun (WGS) entry which is preliminary data.</text>
</comment>
<name>A0ABW1GA10_9ACTN</name>
<keyword evidence="3" id="KW-1185">Reference proteome</keyword>
<accession>A0ABW1GA10</accession>
<dbReference type="Proteomes" id="UP001596174">
    <property type="component" value="Unassembled WGS sequence"/>
</dbReference>
<reference evidence="3" key="1">
    <citation type="journal article" date="2019" name="Int. J. Syst. Evol. Microbiol.">
        <title>The Global Catalogue of Microorganisms (GCM) 10K type strain sequencing project: providing services to taxonomists for standard genome sequencing and annotation.</title>
        <authorList>
            <consortium name="The Broad Institute Genomics Platform"/>
            <consortium name="The Broad Institute Genome Sequencing Center for Infectious Disease"/>
            <person name="Wu L."/>
            <person name="Ma J."/>
        </authorList>
    </citation>
    <scope>NUCLEOTIDE SEQUENCE [LARGE SCALE GENOMIC DNA]</scope>
    <source>
        <strain evidence="3">JCM 4816</strain>
    </source>
</reference>